<sequence length="290" mass="32923">MLLKTLFLFFAAIYSAICCADADEIKYLPGLNFTINFKHYSGYLKTTNGKSLFYWFVESQKNPAKDPLIFWFNGGPGCSSTAEENYLAMKQFFKKHPKFRNHSTFIIGESYGGIFVPTLASKIIDGSSSFPIKLEGIGIGNGLLDYGRFLIDTIEFAYSHGVLDEDVYNSYRNACCQGCSDNCQLDGGETFDCISAQNYAYRAFQSSGLNLYDIYRECAMASSKLMMTELKPMFSKFSHLKMKNSGKEGKRSKRDVPCFDDDRLEKYLDNPQVRKALHVPDYVPQNWEVC</sequence>
<accession>A0AC34RS62</accession>
<organism evidence="1 2">
    <name type="scientific">Panagrolaimus sp. JU765</name>
    <dbReference type="NCBI Taxonomy" id="591449"/>
    <lineage>
        <taxon>Eukaryota</taxon>
        <taxon>Metazoa</taxon>
        <taxon>Ecdysozoa</taxon>
        <taxon>Nematoda</taxon>
        <taxon>Chromadorea</taxon>
        <taxon>Rhabditida</taxon>
        <taxon>Tylenchina</taxon>
        <taxon>Panagrolaimomorpha</taxon>
        <taxon>Panagrolaimoidea</taxon>
        <taxon>Panagrolaimidae</taxon>
        <taxon>Panagrolaimus</taxon>
    </lineage>
</organism>
<reference evidence="2" key="1">
    <citation type="submission" date="2022-11" db="UniProtKB">
        <authorList>
            <consortium name="WormBaseParasite"/>
        </authorList>
    </citation>
    <scope>IDENTIFICATION</scope>
</reference>
<proteinExistence type="predicted"/>
<name>A0AC34RS62_9BILA</name>
<evidence type="ECO:0000313" key="2">
    <source>
        <dbReference type="WBParaSite" id="JU765_v2.g9743.t1"/>
    </source>
</evidence>
<protein>
    <submittedName>
        <fullName evidence="2">Carboxypeptidase</fullName>
    </submittedName>
</protein>
<evidence type="ECO:0000313" key="1">
    <source>
        <dbReference type="Proteomes" id="UP000887576"/>
    </source>
</evidence>
<dbReference type="Proteomes" id="UP000887576">
    <property type="component" value="Unplaced"/>
</dbReference>
<dbReference type="WBParaSite" id="JU765_v2.g9743.t1">
    <property type="protein sequence ID" value="JU765_v2.g9743.t1"/>
    <property type="gene ID" value="JU765_v2.g9743"/>
</dbReference>